<dbReference type="GO" id="GO:0008146">
    <property type="term" value="F:sulfotransferase activity"/>
    <property type="evidence" value="ECO:0007669"/>
    <property type="project" value="InterPro"/>
</dbReference>
<evidence type="ECO:0000256" key="1">
    <source>
        <dbReference type="SAM" id="Phobius"/>
    </source>
</evidence>
<keyword evidence="1" id="KW-0812">Transmembrane</keyword>
<protein>
    <submittedName>
        <fullName evidence="2">Sulfotransferase family protein</fullName>
    </submittedName>
</protein>
<sequence length="366" mass="43180">MPWLEKDKLLFVHVPRCSGTSLMKHNKVPEKAIEDKTSLKKFWLKTFFRRYALLEQSNFPVWTESNAACLFIFVIGCFLLQIQDIDYRALAISMICGSLIFSVFLTFVFVAPTICRIRPIRRWYLIFVHYILCRWMECLEYITGCNKHGYLNHLTAKKMLDYGYVSTEVMSTVTSLAIVRNPYARMVSLYMYNRFGPAEPFKHFVKTWYNCTFKAYRETGEMEDWYTPCHAIPQFEYTHDNGGKNQLVKSIVKQEQLKYLKYVKNDNISFSDDPSSNGGDNIQDPKNFTTIRDLPVRVRDALLGMPHENMRKKSSPWYDYYDQETLNMVYEMYHKDFEVFNYPPKLEQRPDLQLPDALSLQTAHSP</sequence>
<keyword evidence="1" id="KW-1133">Transmembrane helix</keyword>
<dbReference type="OrthoDB" id="41392at2759"/>
<dbReference type="AlphaFoldDB" id="A0A9K3KTN1"/>
<proteinExistence type="predicted"/>
<reference evidence="2" key="1">
    <citation type="journal article" date="2021" name="Sci. Rep.">
        <title>Diploid genomic architecture of Nitzschia inconspicua, an elite biomass production diatom.</title>
        <authorList>
            <person name="Oliver A."/>
            <person name="Podell S."/>
            <person name="Pinowska A."/>
            <person name="Traller J.C."/>
            <person name="Smith S.R."/>
            <person name="McClure R."/>
            <person name="Beliaev A."/>
            <person name="Bohutskyi P."/>
            <person name="Hill E.A."/>
            <person name="Rabines A."/>
            <person name="Zheng H."/>
            <person name="Allen L.Z."/>
            <person name="Kuo A."/>
            <person name="Grigoriev I.V."/>
            <person name="Allen A.E."/>
            <person name="Hazlebeck D."/>
            <person name="Allen E.E."/>
        </authorList>
    </citation>
    <scope>NUCLEOTIDE SEQUENCE</scope>
    <source>
        <strain evidence="2">Hildebrandi</strain>
    </source>
</reference>
<dbReference type="Proteomes" id="UP000693970">
    <property type="component" value="Unassembled WGS sequence"/>
</dbReference>
<comment type="caution">
    <text evidence="2">The sequence shown here is derived from an EMBL/GenBank/DDBJ whole genome shotgun (WGS) entry which is preliminary data.</text>
</comment>
<dbReference type="InterPro" id="IPR005331">
    <property type="entry name" value="Sulfotransferase"/>
</dbReference>
<accession>A0A9K3KTN1</accession>
<feature type="transmembrane region" description="Helical" evidence="1">
    <location>
        <begin position="89"/>
        <end position="111"/>
    </location>
</feature>
<gene>
    <name evidence="2" type="ORF">IV203_011933</name>
</gene>
<evidence type="ECO:0000313" key="3">
    <source>
        <dbReference type="Proteomes" id="UP000693970"/>
    </source>
</evidence>
<feature type="transmembrane region" description="Helical" evidence="1">
    <location>
        <begin position="59"/>
        <end position="83"/>
    </location>
</feature>
<dbReference type="EMBL" id="JAGRRH010000019">
    <property type="protein sequence ID" value="KAG7349336.1"/>
    <property type="molecule type" value="Genomic_DNA"/>
</dbReference>
<name>A0A9K3KTN1_9STRA</name>
<dbReference type="GO" id="GO:0016020">
    <property type="term" value="C:membrane"/>
    <property type="evidence" value="ECO:0007669"/>
    <property type="project" value="InterPro"/>
</dbReference>
<reference evidence="2" key="2">
    <citation type="submission" date="2021-04" db="EMBL/GenBank/DDBJ databases">
        <authorList>
            <person name="Podell S."/>
        </authorList>
    </citation>
    <scope>NUCLEOTIDE SEQUENCE</scope>
    <source>
        <strain evidence="2">Hildebrandi</strain>
    </source>
</reference>
<organism evidence="2 3">
    <name type="scientific">Nitzschia inconspicua</name>
    <dbReference type="NCBI Taxonomy" id="303405"/>
    <lineage>
        <taxon>Eukaryota</taxon>
        <taxon>Sar</taxon>
        <taxon>Stramenopiles</taxon>
        <taxon>Ochrophyta</taxon>
        <taxon>Bacillariophyta</taxon>
        <taxon>Bacillariophyceae</taxon>
        <taxon>Bacillariophycidae</taxon>
        <taxon>Bacillariales</taxon>
        <taxon>Bacillariaceae</taxon>
        <taxon>Nitzschia</taxon>
    </lineage>
</organism>
<evidence type="ECO:0000313" key="2">
    <source>
        <dbReference type="EMBL" id="KAG7349336.1"/>
    </source>
</evidence>
<keyword evidence="3" id="KW-1185">Reference proteome</keyword>
<keyword evidence="1" id="KW-0472">Membrane</keyword>
<dbReference type="Pfam" id="PF03567">
    <property type="entry name" value="Sulfotransfer_2"/>
    <property type="match status" value="1"/>
</dbReference>